<keyword evidence="11" id="KW-0508">mRNA splicing</keyword>
<dbReference type="GO" id="GO:0008380">
    <property type="term" value="P:RNA splicing"/>
    <property type="evidence" value="ECO:0007669"/>
    <property type="project" value="UniProtKB-KW"/>
</dbReference>
<proteinExistence type="inferred from homology"/>
<feature type="compositionally biased region" description="Basic and acidic residues" evidence="13">
    <location>
        <begin position="408"/>
        <end position="452"/>
    </location>
</feature>
<keyword evidence="12" id="KW-0539">Nucleus</keyword>
<feature type="domain" description="Btz" evidence="14">
    <location>
        <begin position="438"/>
        <end position="583"/>
    </location>
</feature>
<dbReference type="GO" id="GO:0006417">
    <property type="term" value="P:regulation of translation"/>
    <property type="evidence" value="ECO:0007669"/>
    <property type="project" value="UniProtKB-KW"/>
</dbReference>
<feature type="region of interest" description="Disordered" evidence="13">
    <location>
        <begin position="516"/>
        <end position="540"/>
    </location>
</feature>
<feature type="region of interest" description="Disordered" evidence="13">
    <location>
        <begin position="401"/>
        <end position="452"/>
    </location>
</feature>
<dbReference type="GO" id="GO:0005737">
    <property type="term" value="C:cytoplasm"/>
    <property type="evidence" value="ECO:0007669"/>
    <property type="project" value="UniProtKB-SubCell"/>
</dbReference>
<feature type="region of interest" description="Disordered" evidence="13">
    <location>
        <begin position="571"/>
        <end position="595"/>
    </location>
</feature>
<dbReference type="AlphaFoldDB" id="A0A8B8AA51"/>
<evidence type="ECO:0000256" key="8">
    <source>
        <dbReference type="ARBA" id="ARBA00022845"/>
    </source>
</evidence>
<comment type="subcellular location">
    <subcellularLocation>
        <location evidence="2">Cytoplasm</location>
    </subcellularLocation>
    <subcellularLocation>
        <location evidence="1">Nucleus</location>
    </subcellularLocation>
</comment>
<comment type="similarity">
    <text evidence="3">Belongs to the CASC3 family.</text>
</comment>
<name>A0A8B8AA51_CRAVI</name>
<dbReference type="RefSeq" id="XP_022288342.1">
    <property type="nucleotide sequence ID" value="XM_022432634.1"/>
</dbReference>
<evidence type="ECO:0000256" key="7">
    <source>
        <dbReference type="ARBA" id="ARBA00022816"/>
    </source>
</evidence>
<dbReference type="GO" id="GO:0035145">
    <property type="term" value="C:exon-exon junction complex"/>
    <property type="evidence" value="ECO:0007669"/>
    <property type="project" value="InterPro"/>
</dbReference>
<evidence type="ECO:0000256" key="10">
    <source>
        <dbReference type="ARBA" id="ARBA00023161"/>
    </source>
</evidence>
<evidence type="ECO:0000313" key="16">
    <source>
        <dbReference type="RefSeq" id="XP_022288342.1"/>
    </source>
</evidence>
<organism evidence="15 16">
    <name type="scientific">Crassostrea virginica</name>
    <name type="common">Eastern oyster</name>
    <dbReference type="NCBI Taxonomy" id="6565"/>
    <lineage>
        <taxon>Eukaryota</taxon>
        <taxon>Metazoa</taxon>
        <taxon>Spiralia</taxon>
        <taxon>Lophotrochozoa</taxon>
        <taxon>Mollusca</taxon>
        <taxon>Bivalvia</taxon>
        <taxon>Autobranchia</taxon>
        <taxon>Pteriomorphia</taxon>
        <taxon>Ostreida</taxon>
        <taxon>Ostreoidea</taxon>
        <taxon>Ostreidae</taxon>
        <taxon>Crassostrea</taxon>
    </lineage>
</organism>
<dbReference type="GO" id="GO:0000184">
    <property type="term" value="P:nuclear-transcribed mRNA catabolic process, nonsense-mediated decay"/>
    <property type="evidence" value="ECO:0007669"/>
    <property type="project" value="UniProtKB-KW"/>
</dbReference>
<feature type="compositionally biased region" description="Basic and acidic residues" evidence="13">
    <location>
        <begin position="55"/>
        <end position="86"/>
    </location>
</feature>
<keyword evidence="7" id="KW-0509">mRNA transport</keyword>
<dbReference type="Proteomes" id="UP000694844">
    <property type="component" value="Chromosome 1"/>
</dbReference>
<dbReference type="GO" id="GO:0006397">
    <property type="term" value="P:mRNA processing"/>
    <property type="evidence" value="ECO:0007669"/>
    <property type="project" value="UniProtKB-KW"/>
</dbReference>
<dbReference type="KEGG" id="cvn:111100585"/>
<feature type="compositionally biased region" description="Basic and acidic residues" evidence="13">
    <location>
        <begin position="342"/>
        <end position="371"/>
    </location>
</feature>
<evidence type="ECO:0000256" key="9">
    <source>
        <dbReference type="ARBA" id="ARBA00022884"/>
    </source>
</evidence>
<dbReference type="GO" id="GO:0051028">
    <property type="term" value="P:mRNA transport"/>
    <property type="evidence" value="ECO:0007669"/>
    <property type="project" value="UniProtKB-KW"/>
</dbReference>
<keyword evidence="5" id="KW-0963">Cytoplasm</keyword>
<evidence type="ECO:0000256" key="3">
    <source>
        <dbReference type="ARBA" id="ARBA00009548"/>
    </source>
</evidence>
<keyword evidence="15" id="KW-1185">Reference proteome</keyword>
<evidence type="ECO:0000256" key="13">
    <source>
        <dbReference type="SAM" id="MobiDB-lite"/>
    </source>
</evidence>
<evidence type="ECO:0000256" key="11">
    <source>
        <dbReference type="ARBA" id="ARBA00023187"/>
    </source>
</evidence>
<gene>
    <name evidence="16" type="primary">LOC111100585</name>
</gene>
<evidence type="ECO:0000259" key="14">
    <source>
        <dbReference type="Pfam" id="PF09405"/>
    </source>
</evidence>
<dbReference type="GeneID" id="111100585"/>
<keyword evidence="10" id="KW-0866">Nonsense-mediated mRNA decay</keyword>
<evidence type="ECO:0000256" key="5">
    <source>
        <dbReference type="ARBA" id="ARBA00022490"/>
    </source>
</evidence>
<keyword evidence="4" id="KW-0813">Transport</keyword>
<evidence type="ECO:0000256" key="2">
    <source>
        <dbReference type="ARBA" id="ARBA00004496"/>
    </source>
</evidence>
<evidence type="ECO:0000256" key="6">
    <source>
        <dbReference type="ARBA" id="ARBA00022664"/>
    </source>
</evidence>
<feature type="compositionally biased region" description="Basic and acidic residues" evidence="13">
    <location>
        <begin position="579"/>
        <end position="589"/>
    </location>
</feature>
<dbReference type="InterPro" id="IPR018545">
    <property type="entry name" value="Btz_dom"/>
</dbReference>
<reference evidence="16" key="2">
    <citation type="submission" date="2025-08" db="UniProtKB">
        <authorList>
            <consortium name="RefSeq"/>
        </authorList>
    </citation>
    <scope>IDENTIFICATION</scope>
    <source>
        <tissue evidence="16">Whole sample</tissue>
    </source>
</reference>
<protein>
    <submittedName>
        <fullName evidence="16">Uncharacterized protein LOC111100585 isoform X1</fullName>
    </submittedName>
</protein>
<keyword evidence="6" id="KW-0507">mRNA processing</keyword>
<dbReference type="GO" id="GO:0003729">
    <property type="term" value="F:mRNA binding"/>
    <property type="evidence" value="ECO:0007669"/>
    <property type="project" value="InterPro"/>
</dbReference>
<sequence>MPRERSYSPRRSYRSRTPEKYRKRSRSPKGSRSPRRSRSYSPKYRGKKQYSPKRRSPEYYNRERGTDYHRGRGTDYHRGRGTDYHRGRGRGNRGYNVPYGRKPPFEKRKRSPFRRDSGHRYSRSHSRSRSPSPKKQSRSPRRKSPELTASLKDSRPIREEKRRDPMDLDIGLGRQETSTFPVTMRDAFNKSTASSDMGQYKSFRNLSPDTSLSAQPPGVIGSVTVAPPSVRRPLLSQRFENIDTEFVGPVRVDENITIGIHRTGPNLRNTPNKPVVRDFDPFKFVMLRRRDEGKKPIFDREEIKIFGLDKILDEQIYEEKRTISVVPSDEQRRSIRSSSRYSQDRDTRTVKSSDRSREPTVRLNPKPDPRYEKLFQESEGYESKSINPNDLRHNLMKRKYDDEDDDSYDARQRLDGRRKGGRDYSDRDRKKSLDERLGKKSDSEELPDFKNRPGKYKFEAWKENPEMIPKHPMYFEHDNREKEFGSRGRFGNNRFFRGGNRRPFRGGFRGRGFRGGYRGRNFGGYKPTSHYYSSKKEGDEEYDKRYGFHYKSSDKRPRDSGTWKHDLYDTIESEDGDKAEDKSHDDEKPSSTTVT</sequence>
<evidence type="ECO:0000256" key="1">
    <source>
        <dbReference type="ARBA" id="ARBA00004123"/>
    </source>
</evidence>
<evidence type="ECO:0000256" key="4">
    <source>
        <dbReference type="ARBA" id="ARBA00022448"/>
    </source>
</evidence>
<feature type="region of interest" description="Disordered" evidence="13">
    <location>
        <begin position="1"/>
        <end position="168"/>
    </location>
</feature>
<evidence type="ECO:0000313" key="15">
    <source>
        <dbReference type="Proteomes" id="UP000694844"/>
    </source>
</evidence>
<reference evidence="15" key="1">
    <citation type="submission" date="2024-06" db="UniProtKB">
        <authorList>
            <consortium name="RefSeq"/>
        </authorList>
    </citation>
    <scope>NUCLEOTIDE SEQUENCE [LARGE SCALE GENOMIC DNA]</scope>
</reference>
<accession>A0A8B8AA51</accession>
<feature type="compositionally biased region" description="Basic and acidic residues" evidence="13">
    <location>
        <begin position="152"/>
        <end position="166"/>
    </location>
</feature>
<feature type="region of interest" description="Disordered" evidence="13">
    <location>
        <begin position="325"/>
        <end position="371"/>
    </location>
</feature>
<evidence type="ECO:0000256" key="12">
    <source>
        <dbReference type="ARBA" id="ARBA00023242"/>
    </source>
</evidence>
<keyword evidence="9" id="KW-0694">RNA-binding</keyword>
<keyword evidence="8" id="KW-0810">Translation regulation</keyword>
<feature type="compositionally biased region" description="Basic residues" evidence="13">
    <location>
        <begin position="21"/>
        <end position="54"/>
    </location>
</feature>
<dbReference type="Pfam" id="PF09405">
    <property type="entry name" value="Btz"/>
    <property type="match status" value="1"/>
</dbReference>
<dbReference type="OrthoDB" id="6124571at2759"/>